<evidence type="ECO:0000256" key="7">
    <source>
        <dbReference type="ARBA" id="ARBA00049401"/>
    </source>
</evidence>
<proteinExistence type="predicted"/>
<evidence type="ECO:0000313" key="9">
    <source>
        <dbReference type="Proteomes" id="UP000722336"/>
    </source>
</evidence>
<evidence type="ECO:0000256" key="6">
    <source>
        <dbReference type="ARBA" id="ARBA00031155"/>
    </source>
</evidence>
<evidence type="ECO:0000256" key="4">
    <source>
        <dbReference type="ARBA" id="ARBA00022643"/>
    </source>
</evidence>
<keyword evidence="3" id="KW-0285">Flavoprotein</keyword>
<dbReference type="EMBL" id="JAGSPA010000002">
    <property type="protein sequence ID" value="MBV7256641.1"/>
    <property type="molecule type" value="Genomic_DNA"/>
</dbReference>
<name>A0ABS6SE69_9SPHN</name>
<comment type="cofactor">
    <cofactor evidence="1">
        <name>FMN</name>
        <dbReference type="ChEBI" id="CHEBI:58210"/>
    </cofactor>
</comment>
<dbReference type="CDD" id="cd04730">
    <property type="entry name" value="NPD_like"/>
    <property type="match status" value="1"/>
</dbReference>
<sequence>MTFLQRLDLSVPLIQAPMAGISTPELAAAVSNEGALGSIGIGATDPGGARNMIEELRARTDRAFNVNLFVHRTPRADPVREAAWLDWLAPHFAAFGARPPKTLRPIYQSLHDDPDMLSMLLEVRPAVVSFHFGLPPAAMIAALRSRGILLMATATNLREAAAIEGHGIDVIIAQGIEAGGHRGMFDPEEPDEGLSTAALTRLLAEKSGVPVVAAGGIMNGGDMFAALDRGAVAAQLGTAFVACPESAADDAYRAALASDAAHHSVMTSLISGRPARALPNRFTALADGMAHHRPPDYPIAYDAGKALHAAAKARGEHGFGAQWAGQGAPHIRAMPAAALVETLRSELQLCLDNRHDTSGAATTRPKFS</sequence>
<accession>A0ABS6SE69</accession>
<evidence type="ECO:0000256" key="5">
    <source>
        <dbReference type="ARBA" id="ARBA00023002"/>
    </source>
</evidence>
<keyword evidence="2" id="KW-0216">Detoxification</keyword>
<keyword evidence="4" id="KW-0288">FMN</keyword>
<organism evidence="8 9">
    <name type="scientific">Pacificimonas pallii</name>
    <dbReference type="NCBI Taxonomy" id="2827236"/>
    <lineage>
        <taxon>Bacteria</taxon>
        <taxon>Pseudomonadati</taxon>
        <taxon>Pseudomonadota</taxon>
        <taxon>Alphaproteobacteria</taxon>
        <taxon>Sphingomonadales</taxon>
        <taxon>Sphingosinicellaceae</taxon>
        <taxon>Pacificimonas</taxon>
    </lineage>
</organism>
<protein>
    <recommendedName>
        <fullName evidence="6">Propionate 3-nitronate monooxygenase</fullName>
    </recommendedName>
</protein>
<evidence type="ECO:0000313" key="8">
    <source>
        <dbReference type="EMBL" id="MBV7256641.1"/>
    </source>
</evidence>
<dbReference type="PANTHER" id="PTHR42747:SF3">
    <property type="entry name" value="NITRONATE MONOOXYGENASE-RELATED"/>
    <property type="match status" value="1"/>
</dbReference>
<keyword evidence="5" id="KW-0560">Oxidoreductase</keyword>
<dbReference type="InterPro" id="IPR004136">
    <property type="entry name" value="NMO"/>
</dbReference>
<reference evidence="8 9" key="1">
    <citation type="submission" date="2021-04" db="EMBL/GenBank/DDBJ databases">
        <authorList>
            <person name="Pira H."/>
            <person name="Risdian C."/>
            <person name="Wink J."/>
        </authorList>
    </citation>
    <scope>NUCLEOTIDE SEQUENCE [LARGE SCALE GENOMIC DNA]</scope>
    <source>
        <strain evidence="8 9">WHA3</strain>
    </source>
</reference>
<dbReference type="Proteomes" id="UP000722336">
    <property type="component" value="Unassembled WGS sequence"/>
</dbReference>
<evidence type="ECO:0000256" key="2">
    <source>
        <dbReference type="ARBA" id="ARBA00022575"/>
    </source>
</evidence>
<evidence type="ECO:0000256" key="3">
    <source>
        <dbReference type="ARBA" id="ARBA00022630"/>
    </source>
</evidence>
<dbReference type="PANTHER" id="PTHR42747">
    <property type="entry name" value="NITRONATE MONOOXYGENASE-RELATED"/>
    <property type="match status" value="1"/>
</dbReference>
<dbReference type="Pfam" id="PF03060">
    <property type="entry name" value="NMO"/>
    <property type="match status" value="1"/>
</dbReference>
<comment type="caution">
    <text evidence="8">The sequence shown here is derived from an EMBL/GenBank/DDBJ whole genome shotgun (WGS) entry which is preliminary data.</text>
</comment>
<keyword evidence="9" id="KW-1185">Reference proteome</keyword>
<dbReference type="GO" id="GO:0004497">
    <property type="term" value="F:monooxygenase activity"/>
    <property type="evidence" value="ECO:0007669"/>
    <property type="project" value="UniProtKB-KW"/>
</dbReference>
<comment type="catalytic activity">
    <reaction evidence="7">
        <text>3 propionate 3-nitronate + 3 O2 + H2O = 3 3-oxopropanoate + 2 nitrate + nitrite + H2O2 + 3 H(+)</text>
        <dbReference type="Rhea" id="RHEA:57332"/>
        <dbReference type="ChEBI" id="CHEBI:15377"/>
        <dbReference type="ChEBI" id="CHEBI:15378"/>
        <dbReference type="ChEBI" id="CHEBI:15379"/>
        <dbReference type="ChEBI" id="CHEBI:16240"/>
        <dbReference type="ChEBI" id="CHEBI:16301"/>
        <dbReference type="ChEBI" id="CHEBI:17632"/>
        <dbReference type="ChEBI" id="CHEBI:33190"/>
        <dbReference type="ChEBI" id="CHEBI:136067"/>
    </reaction>
</comment>
<keyword evidence="8" id="KW-0503">Monooxygenase</keyword>
<evidence type="ECO:0000256" key="1">
    <source>
        <dbReference type="ARBA" id="ARBA00001917"/>
    </source>
</evidence>
<dbReference type="RefSeq" id="WP_218445318.1">
    <property type="nucleotide sequence ID" value="NZ_JAGSPA010000002.1"/>
</dbReference>
<gene>
    <name evidence="8" type="ORF">KCG44_07565</name>
</gene>